<dbReference type="EMBL" id="CP011412">
    <property type="protein sequence ID" value="AKH21887.1"/>
    <property type="molecule type" value="Genomic_DNA"/>
</dbReference>
<dbReference type="Proteomes" id="UP000034410">
    <property type="component" value="Chromosome"/>
</dbReference>
<comment type="catalytic activity">
    <reaction evidence="8">
        <text>Fe-coproporphyrin III + 2 H(+) = coproporphyrin III + Fe(2+)</text>
        <dbReference type="Rhea" id="RHEA:49572"/>
        <dbReference type="ChEBI" id="CHEBI:15378"/>
        <dbReference type="ChEBI" id="CHEBI:29033"/>
        <dbReference type="ChEBI" id="CHEBI:68438"/>
        <dbReference type="ChEBI" id="CHEBI:131725"/>
        <dbReference type="EC" id="4.99.1.9"/>
    </reaction>
    <physiologicalReaction direction="right-to-left" evidence="8">
        <dbReference type="Rhea" id="RHEA:49574"/>
    </physiologicalReaction>
</comment>
<dbReference type="GO" id="GO:0006783">
    <property type="term" value="P:heme biosynthetic process"/>
    <property type="evidence" value="ECO:0007669"/>
    <property type="project" value="UniProtKB-UniRule"/>
</dbReference>
<evidence type="ECO:0000313" key="12">
    <source>
        <dbReference type="Proteomes" id="UP000034410"/>
    </source>
</evidence>
<comment type="function">
    <text evidence="9 10">Catalyzes the ferrous insertion into protoporphyrin IX.</text>
</comment>
<dbReference type="GO" id="GO:0046872">
    <property type="term" value="F:metal ion binding"/>
    <property type="evidence" value="ECO:0007669"/>
    <property type="project" value="UniProtKB-KW"/>
</dbReference>
<evidence type="ECO:0000313" key="11">
    <source>
        <dbReference type="EMBL" id="AKH21887.1"/>
    </source>
</evidence>
<dbReference type="FunFam" id="3.40.50.1400:FF:000002">
    <property type="entry name" value="Ferrochelatase"/>
    <property type="match status" value="1"/>
</dbReference>
<evidence type="ECO:0000256" key="1">
    <source>
        <dbReference type="ARBA" id="ARBA00007718"/>
    </source>
</evidence>
<comment type="catalytic activity">
    <reaction evidence="9 10">
        <text>heme b + 2 H(+) = protoporphyrin IX + Fe(2+)</text>
        <dbReference type="Rhea" id="RHEA:22584"/>
        <dbReference type="ChEBI" id="CHEBI:15378"/>
        <dbReference type="ChEBI" id="CHEBI:29033"/>
        <dbReference type="ChEBI" id="CHEBI:57306"/>
        <dbReference type="ChEBI" id="CHEBI:60344"/>
        <dbReference type="EC" id="4.98.1.1"/>
    </reaction>
</comment>
<dbReference type="PANTHER" id="PTHR11108:SF1">
    <property type="entry name" value="FERROCHELATASE, MITOCHONDRIAL"/>
    <property type="match status" value="1"/>
</dbReference>
<evidence type="ECO:0000256" key="10">
    <source>
        <dbReference type="RuleBase" id="RU000607"/>
    </source>
</evidence>
<keyword evidence="7 9" id="KW-0627">Porphyrin biosynthesis</keyword>
<dbReference type="InterPro" id="IPR019772">
    <property type="entry name" value="Ferrochelatase_AS"/>
</dbReference>
<dbReference type="Gene3D" id="3.40.50.1400">
    <property type="match status" value="2"/>
</dbReference>
<evidence type="ECO:0000256" key="6">
    <source>
        <dbReference type="ARBA" id="ARBA00023239"/>
    </source>
</evidence>
<evidence type="ECO:0000256" key="7">
    <source>
        <dbReference type="ARBA" id="ARBA00023244"/>
    </source>
</evidence>
<evidence type="ECO:0000256" key="9">
    <source>
        <dbReference type="HAMAP-Rule" id="MF_00323"/>
    </source>
</evidence>
<dbReference type="CDD" id="cd00419">
    <property type="entry name" value="Ferrochelatase_C"/>
    <property type="match status" value="1"/>
</dbReference>
<comment type="similarity">
    <text evidence="1 9 10">Belongs to the ferrochelatase family.</text>
</comment>
<feature type="binding site" evidence="9">
    <location>
        <position position="209"/>
    </location>
    <ligand>
        <name>Fe(2+)</name>
        <dbReference type="ChEBI" id="CHEBI:29033"/>
    </ligand>
</feature>
<evidence type="ECO:0000256" key="8">
    <source>
        <dbReference type="ARBA" id="ARBA00024536"/>
    </source>
</evidence>
<protein>
    <recommendedName>
        <fullName evidence="9 10">Ferrochelatase</fullName>
        <ecNumber evidence="9 10">4.98.1.1</ecNumber>
    </recommendedName>
    <alternativeName>
        <fullName evidence="9">Heme synthase</fullName>
    </alternativeName>
    <alternativeName>
        <fullName evidence="9">Protoheme ferro-lyase</fullName>
    </alternativeName>
</protein>
<keyword evidence="2 9" id="KW-0963">Cytoplasm</keyword>
<dbReference type="GO" id="GO:0005737">
    <property type="term" value="C:cytoplasm"/>
    <property type="evidence" value="ECO:0007669"/>
    <property type="project" value="UniProtKB-SubCell"/>
</dbReference>
<evidence type="ECO:0000256" key="3">
    <source>
        <dbReference type="ARBA" id="ARBA00022723"/>
    </source>
</evidence>
<dbReference type="PANTHER" id="PTHR11108">
    <property type="entry name" value="FERROCHELATASE"/>
    <property type="match status" value="1"/>
</dbReference>
<reference evidence="11 12" key="1">
    <citation type="journal article" date="2015" name="Genome Announc.">
        <title>Complete Genome Sequence of Sedimenticola thiotaurini Strain SIP-G1, a Polyphosphate- and Polyhydroxyalkanoate-Accumulating Sulfur-Oxidizing Gammaproteobacterium Isolated from Salt Marsh Sediments.</title>
        <authorList>
            <person name="Flood B.E."/>
            <person name="Jones D.S."/>
            <person name="Bailey J.V."/>
        </authorList>
    </citation>
    <scope>NUCLEOTIDE SEQUENCE [LARGE SCALE GENOMIC DNA]</scope>
    <source>
        <strain evidence="11 12">SIP-G1</strain>
    </source>
</reference>
<keyword evidence="6 9" id="KW-0456">Lyase</keyword>
<name>A0A0F7K1V3_9GAMM</name>
<dbReference type="PROSITE" id="PS00534">
    <property type="entry name" value="FERROCHELATASE"/>
    <property type="match status" value="1"/>
</dbReference>
<dbReference type="CDD" id="cd03411">
    <property type="entry name" value="Ferrochelatase_N"/>
    <property type="match status" value="1"/>
</dbReference>
<feature type="binding site" evidence="9">
    <location>
        <position position="290"/>
    </location>
    <ligand>
        <name>Fe(2+)</name>
        <dbReference type="ChEBI" id="CHEBI:29033"/>
    </ligand>
</feature>
<gene>
    <name evidence="9 11" type="primary">hemH</name>
    <name evidence="11" type="ORF">AAY24_17795</name>
</gene>
<dbReference type="InterPro" id="IPR001015">
    <property type="entry name" value="Ferrochelatase"/>
</dbReference>
<dbReference type="UniPathway" id="UPA00252">
    <property type="reaction ID" value="UER00325"/>
</dbReference>
<dbReference type="EC" id="4.98.1.1" evidence="9 10"/>
<evidence type="ECO:0000256" key="5">
    <source>
        <dbReference type="ARBA" id="ARBA00023133"/>
    </source>
</evidence>
<dbReference type="InterPro" id="IPR033659">
    <property type="entry name" value="Ferrochelatase_N"/>
</dbReference>
<dbReference type="GO" id="GO:0004325">
    <property type="term" value="F:ferrochelatase activity"/>
    <property type="evidence" value="ECO:0007669"/>
    <property type="project" value="UniProtKB-UniRule"/>
</dbReference>
<dbReference type="PATRIC" id="fig|1543721.4.peg.3685"/>
<comment type="pathway">
    <text evidence="9 10">Porphyrin-containing compound metabolism; protoheme biosynthesis; protoheme from protoporphyrin-IX: step 1/1.</text>
</comment>
<organism evidence="11 12">
    <name type="scientific">Sedimenticola thiotaurini</name>
    <dbReference type="NCBI Taxonomy" id="1543721"/>
    <lineage>
        <taxon>Bacteria</taxon>
        <taxon>Pseudomonadati</taxon>
        <taxon>Pseudomonadota</taxon>
        <taxon>Gammaproteobacteria</taxon>
        <taxon>Chromatiales</taxon>
        <taxon>Sedimenticolaceae</taxon>
        <taxon>Sedimenticola</taxon>
    </lineage>
</organism>
<keyword evidence="3 9" id="KW-0479">Metal-binding</keyword>
<evidence type="ECO:0000256" key="4">
    <source>
        <dbReference type="ARBA" id="ARBA00023004"/>
    </source>
</evidence>
<proteinExistence type="inferred from homology"/>
<evidence type="ECO:0000256" key="2">
    <source>
        <dbReference type="ARBA" id="ARBA00022490"/>
    </source>
</evidence>
<keyword evidence="12" id="KW-1185">Reference proteome</keyword>
<dbReference type="Pfam" id="PF00762">
    <property type="entry name" value="Ferrochelatase"/>
    <property type="match status" value="1"/>
</dbReference>
<dbReference type="NCBIfam" id="TIGR00109">
    <property type="entry name" value="hemH"/>
    <property type="match status" value="1"/>
</dbReference>
<dbReference type="KEGG" id="seds:AAY24_17795"/>
<keyword evidence="5 9" id="KW-0350">Heme biosynthesis</keyword>
<dbReference type="OrthoDB" id="9809741at2"/>
<dbReference type="InterPro" id="IPR033644">
    <property type="entry name" value="Ferrochelatase_C"/>
</dbReference>
<dbReference type="SUPFAM" id="SSF53800">
    <property type="entry name" value="Chelatase"/>
    <property type="match status" value="1"/>
</dbReference>
<dbReference type="AlphaFoldDB" id="A0A0F7K1V3"/>
<comment type="subcellular location">
    <subcellularLocation>
        <location evidence="9 10">Cytoplasm</location>
    </subcellularLocation>
</comment>
<keyword evidence="4 9" id="KW-0408">Iron</keyword>
<sequence length="339" mass="38369">MKFHGPAPDNQTTPCTGILLTNLGTPDSASVRDVRDYLREFLSDPRVVEFPRPLWWLVLNGIILRIRPKRSAAAYRKVWTDQGSPLLVISREIAAALQQSLAQRVDGSVKVVLAMRYGSPSIAAGLETLRQANAQRILVLPLYPQYSATTTASTFDEISRVLRQWRWLPELRFINHYHAEPGYIDALAKSVQQFSATHGECDRLLLSFHGIPQSYADQGDPYADQCRITADRLAAALDLPQDRWAFSFQSRVGRQPWLQPYTDKTLQQWGAEGVRRVHVICPGFPADCLETLEEIGEENREYFLSAGGSEYHYIPSLNSTPTHIEALTDLIQRHLWRDA</sequence>
<accession>A0A0F7K1V3</accession>
<dbReference type="RefSeq" id="WP_046860808.1">
    <property type="nucleotide sequence ID" value="NZ_CP011412.1"/>
</dbReference>
<dbReference type="HAMAP" id="MF_00323">
    <property type="entry name" value="Ferrochelatase"/>
    <property type="match status" value="1"/>
</dbReference>